<feature type="transmembrane region" description="Helical" evidence="9">
    <location>
        <begin position="489"/>
        <end position="507"/>
    </location>
</feature>
<keyword evidence="8 9" id="KW-0472">Membrane</keyword>
<evidence type="ECO:0000256" key="6">
    <source>
        <dbReference type="ARBA" id="ARBA00022989"/>
    </source>
</evidence>
<dbReference type="InterPro" id="IPR048631">
    <property type="entry name" value="SecD_1st"/>
</dbReference>
<comment type="subunit">
    <text evidence="9">Forms a complex with SecF. Part of the essential Sec protein translocation apparatus which comprises SecA, SecYEG and auxiliary proteins SecDF-YajC and YidC.</text>
</comment>
<accession>A0ABT7Y464</accession>
<dbReference type="InterPro" id="IPR055344">
    <property type="entry name" value="SecD_SecF_C_bact"/>
</dbReference>
<name>A0ABT7Y464_9VIBR</name>
<keyword evidence="2 9" id="KW-0813">Transport</keyword>
<evidence type="ECO:0000256" key="3">
    <source>
        <dbReference type="ARBA" id="ARBA00022475"/>
    </source>
</evidence>
<dbReference type="Gene3D" id="3.30.70.3400">
    <property type="match status" value="1"/>
</dbReference>
<evidence type="ECO:0000256" key="4">
    <source>
        <dbReference type="ARBA" id="ARBA00022692"/>
    </source>
</evidence>
<dbReference type="NCBIfam" id="NF009545">
    <property type="entry name" value="PRK12933.1"/>
    <property type="match status" value="1"/>
</dbReference>
<reference evidence="14" key="1">
    <citation type="submission" date="2024-05" db="EMBL/GenBank/DDBJ databases">
        <title>Genome Sequences of Four Agar- Degrading Marine Bacteria.</title>
        <authorList>
            <person name="Phillips E.K."/>
            <person name="Shaffer J.C."/>
            <person name="Henson M.W."/>
            <person name="Temperton B."/>
            <person name="Thrash C.J."/>
            <person name="Martin M.O."/>
        </authorList>
    </citation>
    <scope>NUCLEOTIDE SEQUENCE</scope>
    <source>
        <strain evidence="14">EKP203</strain>
    </source>
</reference>
<dbReference type="PANTHER" id="PTHR30081:SF13">
    <property type="entry name" value="PROTEIN TRANSLOCASE SUBUNIT SECD"/>
    <property type="match status" value="1"/>
</dbReference>
<feature type="domain" description="Protein translocase subunit SecDF P1" evidence="12">
    <location>
        <begin position="225"/>
        <end position="282"/>
    </location>
</feature>
<keyword evidence="15" id="KW-1185">Reference proteome</keyword>
<dbReference type="Gene3D" id="3.30.70.260">
    <property type="match status" value="1"/>
</dbReference>
<dbReference type="Pfam" id="PF07549">
    <property type="entry name" value="Sec_GG"/>
    <property type="match status" value="1"/>
</dbReference>
<organism evidence="14 15">
    <name type="scientific">Vibrio agarivorans</name>
    <dbReference type="NCBI Taxonomy" id="153622"/>
    <lineage>
        <taxon>Bacteria</taxon>
        <taxon>Pseudomonadati</taxon>
        <taxon>Pseudomonadota</taxon>
        <taxon>Gammaproteobacteria</taxon>
        <taxon>Vibrionales</taxon>
        <taxon>Vibrionaceae</taxon>
        <taxon>Vibrio</taxon>
    </lineage>
</organism>
<evidence type="ECO:0000259" key="10">
    <source>
        <dbReference type="Pfam" id="PF02355"/>
    </source>
</evidence>
<keyword evidence="6 9" id="KW-1133">Transmembrane helix</keyword>
<evidence type="ECO:0000256" key="9">
    <source>
        <dbReference type="HAMAP-Rule" id="MF_01463"/>
    </source>
</evidence>
<dbReference type="NCBIfam" id="TIGR00916">
    <property type="entry name" value="2A0604s01"/>
    <property type="match status" value="1"/>
</dbReference>
<evidence type="ECO:0000259" key="11">
    <source>
        <dbReference type="Pfam" id="PF13721"/>
    </source>
</evidence>
<feature type="transmembrane region" description="Helical" evidence="9">
    <location>
        <begin position="559"/>
        <end position="583"/>
    </location>
</feature>
<dbReference type="InterPro" id="IPR022646">
    <property type="entry name" value="SecD/SecF_CS"/>
</dbReference>
<dbReference type="InterPro" id="IPR054384">
    <property type="entry name" value="SecDF_P1_head"/>
</dbReference>
<evidence type="ECO:0000256" key="5">
    <source>
        <dbReference type="ARBA" id="ARBA00022927"/>
    </source>
</evidence>
<feature type="transmembrane region" description="Helical" evidence="9">
    <location>
        <begin position="435"/>
        <end position="454"/>
    </location>
</feature>
<dbReference type="RefSeq" id="WP_289962812.1">
    <property type="nucleotide sequence ID" value="NZ_JAUEOZ010000002.1"/>
</dbReference>
<evidence type="ECO:0000313" key="14">
    <source>
        <dbReference type="EMBL" id="MDN2482765.1"/>
    </source>
</evidence>
<feature type="domain" description="Protein export membrane protein SecD/SecF C-terminal" evidence="10">
    <location>
        <begin position="415"/>
        <end position="580"/>
    </location>
</feature>
<dbReference type="InterPro" id="IPR027398">
    <property type="entry name" value="SecD-TM"/>
</dbReference>
<dbReference type="Pfam" id="PF22599">
    <property type="entry name" value="SecDF_P1_head"/>
    <property type="match status" value="1"/>
</dbReference>
<dbReference type="Gene3D" id="3.30.1360.200">
    <property type="match status" value="1"/>
</dbReference>
<comment type="similarity">
    <text evidence="9">Belongs to the SecD/SecF family. SecD subfamily.</text>
</comment>
<dbReference type="EMBL" id="JAUEOZ010000002">
    <property type="protein sequence ID" value="MDN2482765.1"/>
    <property type="molecule type" value="Genomic_DNA"/>
</dbReference>
<proteinExistence type="inferred from homology"/>
<evidence type="ECO:0000256" key="8">
    <source>
        <dbReference type="ARBA" id="ARBA00023136"/>
    </source>
</evidence>
<feature type="domain" description="SecD export protein N-terminal TM" evidence="11">
    <location>
        <begin position="10"/>
        <end position="108"/>
    </location>
</feature>
<evidence type="ECO:0000256" key="1">
    <source>
        <dbReference type="ARBA" id="ARBA00004651"/>
    </source>
</evidence>
<feature type="transmembrane region" description="Helical" evidence="9">
    <location>
        <begin position="528"/>
        <end position="553"/>
    </location>
</feature>
<dbReference type="Pfam" id="PF02355">
    <property type="entry name" value="SecD_SecF_C"/>
    <property type="match status" value="1"/>
</dbReference>
<dbReference type="HAMAP" id="MF_01463_B">
    <property type="entry name" value="SecD_B"/>
    <property type="match status" value="1"/>
</dbReference>
<evidence type="ECO:0000259" key="12">
    <source>
        <dbReference type="Pfam" id="PF21760"/>
    </source>
</evidence>
<dbReference type="NCBIfam" id="TIGR01129">
    <property type="entry name" value="secD"/>
    <property type="match status" value="1"/>
</dbReference>
<comment type="caution">
    <text evidence="14">The sequence shown here is derived from an EMBL/GenBank/DDBJ whole genome shotgun (WGS) entry which is preliminary data.</text>
</comment>
<dbReference type="Pfam" id="PF21760">
    <property type="entry name" value="SecD_1st"/>
    <property type="match status" value="1"/>
</dbReference>
<keyword evidence="5 9" id="KW-0653">Protein transport</keyword>
<keyword evidence="7 9" id="KW-0811">Translocation</keyword>
<keyword evidence="3 9" id="KW-1003">Cell membrane</keyword>
<comment type="function">
    <text evidence="9">Part of the Sec protein translocase complex. Interacts with the SecYEG preprotein conducting channel. SecDF uses the proton motive force (PMF) to complete protein translocation after the ATP-dependent function of SecA.</text>
</comment>
<dbReference type="Gene3D" id="1.20.1640.10">
    <property type="entry name" value="Multidrug efflux transporter AcrB transmembrane domain"/>
    <property type="match status" value="1"/>
</dbReference>
<evidence type="ECO:0000259" key="13">
    <source>
        <dbReference type="Pfam" id="PF22599"/>
    </source>
</evidence>
<dbReference type="InterPro" id="IPR005791">
    <property type="entry name" value="SecD"/>
</dbReference>
<comment type="caution">
    <text evidence="9">Lacks conserved residue(s) required for the propagation of feature annotation.</text>
</comment>
<feature type="domain" description="SecDF P1 head subdomain" evidence="13">
    <location>
        <begin position="294"/>
        <end position="413"/>
    </location>
</feature>
<feature type="transmembrane region" description="Helical" evidence="9">
    <location>
        <begin position="461"/>
        <end position="483"/>
    </location>
</feature>
<evidence type="ECO:0000256" key="2">
    <source>
        <dbReference type="ARBA" id="ARBA00022448"/>
    </source>
</evidence>
<keyword evidence="4 9" id="KW-0812">Transmembrane</keyword>
<evidence type="ECO:0000313" key="15">
    <source>
        <dbReference type="Proteomes" id="UP001169719"/>
    </source>
</evidence>
<protein>
    <recommendedName>
        <fullName evidence="9">Protein translocase subunit SecD</fullName>
    </recommendedName>
</protein>
<dbReference type="InterPro" id="IPR048634">
    <property type="entry name" value="SecD_SecF_C"/>
</dbReference>
<sequence>MRKKPSKPAINRNRFWHYLTLCLCVVLMALSALPSWYGEDAALHISARGADNIDATQVANLLTLNDIDTRNIVQQDNRVVVTLVHAEQQAAAQSQLSKQLPEGTTIALASEAAAPDWLLDMGFNPVKLGLDLRGGVQFLLDVDMEPVYAAHRQMVIDDLTAELPRSRGRVVHDSAQITLRSQNDASELRKLARERFPNWQLSGSDRQFSLSLTNEEQNELRRLTVMQNLQIMRSRLAELGITEASVQRQGENRIRIELPGVQDPAAAKDVIGATASLAFHSVPHAPTRDTLVIEDQQGQSVTVSRRAVLGGEHIVDARAGVGEFGDAEVNISLDGLGGRKMANFSRQNIGNPMATVYSEYSRAHDGSSQKSSEVISVATIQSQLGNRFRITGIGSMNDAQELALLLRAGSLTAPVTIVEERTIGPSLGAENVKNGFAALALGLGITFTFIAVWYRRLGWVANAALMTNMVMLFGLIALLPGAVLTLPGIAGLVLTVGMAVDTNVLIFERIKDKMAEGRSFAASIDRGFQSAFSSIFDANLTTMIVALALYAIGNGPVQGFALTLALGLLTSMFTGIFASRIFINLIWGRDQRRDVRV</sequence>
<comment type="subcellular location">
    <subcellularLocation>
        <location evidence="1 9">Cell membrane</location>
        <topology evidence="1 9">Multi-pass membrane protein</topology>
    </subcellularLocation>
</comment>
<dbReference type="SUPFAM" id="SSF82866">
    <property type="entry name" value="Multidrug efflux transporter AcrB transmembrane domain"/>
    <property type="match status" value="1"/>
</dbReference>
<dbReference type="Pfam" id="PF13721">
    <property type="entry name" value="SecD-TM1"/>
    <property type="match status" value="1"/>
</dbReference>
<evidence type="ECO:0000256" key="7">
    <source>
        <dbReference type="ARBA" id="ARBA00023010"/>
    </source>
</evidence>
<dbReference type="PANTHER" id="PTHR30081">
    <property type="entry name" value="PROTEIN-EXPORT MEMBRANE PROTEIN SEC"/>
    <property type="match status" value="1"/>
</dbReference>
<dbReference type="InterPro" id="IPR022813">
    <property type="entry name" value="SecD/SecF_arch_bac"/>
</dbReference>
<gene>
    <name evidence="9 14" type="primary">secD</name>
    <name evidence="14" type="ORF">QWJ08_15605</name>
</gene>
<dbReference type="Proteomes" id="UP001169719">
    <property type="component" value="Unassembled WGS sequence"/>
</dbReference>